<organism evidence="1 2">
    <name type="scientific">Lentilactobacillus fungorum</name>
    <dbReference type="NCBI Taxonomy" id="2201250"/>
    <lineage>
        <taxon>Bacteria</taxon>
        <taxon>Bacillati</taxon>
        <taxon>Bacillota</taxon>
        <taxon>Bacilli</taxon>
        <taxon>Lactobacillales</taxon>
        <taxon>Lactobacillaceae</taxon>
        <taxon>Lentilactobacillus</taxon>
    </lineage>
</organism>
<proteinExistence type="predicted"/>
<gene>
    <name evidence="1" type="ORF">YK48G_22620</name>
</gene>
<reference evidence="1 2" key="1">
    <citation type="journal article" date="2021" name="Int. J. Syst. Evol. Microbiol.">
        <title>Lentilactobacillus fungorum sp. nov., isolated from spent mushroom substrates.</title>
        <authorList>
            <person name="Tohno M."/>
            <person name="Tanizawa Y."/>
            <person name="Kojima Y."/>
            <person name="Sakamoto M."/>
            <person name="Ohkuma M."/>
            <person name="Kobayashi H."/>
        </authorList>
    </citation>
    <scope>NUCLEOTIDE SEQUENCE [LARGE SCALE GENOMIC DNA]</scope>
    <source>
        <strain evidence="1 2">YK48G</strain>
    </source>
</reference>
<keyword evidence="2" id="KW-1185">Reference proteome</keyword>
<sequence>MQLLDTILTIASTLEEETQQIDWKCWCHWGCWEKMIKVTAKLKPIISAVDLENAGMIGLNKLINDG</sequence>
<dbReference type="Proteomes" id="UP000604765">
    <property type="component" value="Unassembled WGS sequence"/>
</dbReference>
<accession>A0ABQ3W364</accession>
<protein>
    <submittedName>
        <fullName evidence="1">Uncharacterized protein</fullName>
    </submittedName>
</protein>
<comment type="caution">
    <text evidence="1">The sequence shown here is derived from an EMBL/GenBank/DDBJ whole genome shotgun (WGS) entry which is preliminary data.</text>
</comment>
<evidence type="ECO:0000313" key="1">
    <source>
        <dbReference type="EMBL" id="GHP14837.1"/>
    </source>
</evidence>
<evidence type="ECO:0000313" key="2">
    <source>
        <dbReference type="Proteomes" id="UP000604765"/>
    </source>
</evidence>
<dbReference type="EMBL" id="BNJR01000017">
    <property type="protein sequence ID" value="GHP14837.1"/>
    <property type="molecule type" value="Genomic_DNA"/>
</dbReference>
<name>A0ABQ3W364_9LACO</name>